<evidence type="ECO:0000256" key="4">
    <source>
        <dbReference type="ARBA" id="ARBA00022679"/>
    </source>
</evidence>
<dbReference type="HAMAP" id="MF_01877">
    <property type="entry name" value="16SrRNA_methyltr_I"/>
    <property type="match status" value="1"/>
</dbReference>
<evidence type="ECO:0000256" key="2">
    <source>
        <dbReference type="ARBA" id="ARBA00022552"/>
    </source>
</evidence>
<dbReference type="GO" id="GO:0070677">
    <property type="term" value="F:rRNA (cytosine-2'-O-)-methyltransferase activity"/>
    <property type="evidence" value="ECO:0007669"/>
    <property type="project" value="UniProtKB-UniRule"/>
</dbReference>
<keyword evidence="3 6" id="KW-0489">Methyltransferase</keyword>
<dbReference type="InterPro" id="IPR008189">
    <property type="entry name" value="rRNA_ssu_MeTfrase_I"/>
</dbReference>
<keyword evidence="5 6" id="KW-0949">S-adenosyl-L-methionine</keyword>
<keyword evidence="1 6" id="KW-0963">Cytoplasm</keyword>
<dbReference type="Pfam" id="PF00590">
    <property type="entry name" value="TP_methylase"/>
    <property type="match status" value="1"/>
</dbReference>
<dbReference type="GO" id="GO:0005737">
    <property type="term" value="C:cytoplasm"/>
    <property type="evidence" value="ECO:0007669"/>
    <property type="project" value="UniProtKB-SubCell"/>
</dbReference>
<dbReference type="PIRSF" id="PIRSF005917">
    <property type="entry name" value="MTase_YraL"/>
    <property type="match status" value="1"/>
</dbReference>
<dbReference type="EMBL" id="LGGI01000044">
    <property type="protein sequence ID" value="KUK67067.1"/>
    <property type="molecule type" value="Genomic_DNA"/>
</dbReference>
<dbReference type="Gene3D" id="3.40.1010.10">
    <property type="entry name" value="Cobalt-precorrin-4 Transmethylase, Domain 1"/>
    <property type="match status" value="1"/>
</dbReference>
<accession>A0A101GZ09</accession>
<comment type="function">
    <text evidence="6">Catalyzes the 2'-O-methylation of the ribose of cytidine 1402 (C1402) in 16S rRNA.</text>
</comment>
<evidence type="ECO:0000313" key="9">
    <source>
        <dbReference type="Proteomes" id="UP000053469"/>
    </source>
</evidence>
<dbReference type="PROSITE" id="PS01296">
    <property type="entry name" value="RSMI"/>
    <property type="match status" value="1"/>
</dbReference>
<evidence type="ECO:0000256" key="6">
    <source>
        <dbReference type="HAMAP-Rule" id="MF_01877"/>
    </source>
</evidence>
<dbReference type="InterPro" id="IPR035996">
    <property type="entry name" value="4pyrrol_Methylase_sf"/>
</dbReference>
<dbReference type="FunFam" id="3.40.1010.10:FF:000007">
    <property type="entry name" value="Ribosomal RNA small subunit methyltransferase I"/>
    <property type="match status" value="1"/>
</dbReference>
<evidence type="ECO:0000256" key="1">
    <source>
        <dbReference type="ARBA" id="ARBA00022490"/>
    </source>
</evidence>
<reference evidence="9" key="1">
    <citation type="journal article" date="2015" name="MBio">
        <title>Genome-Resolved Metagenomic Analysis Reveals Roles for Candidate Phyla and Other Microbial Community Members in Biogeochemical Transformations in Oil Reservoirs.</title>
        <authorList>
            <person name="Hu P."/>
            <person name="Tom L."/>
            <person name="Singh A."/>
            <person name="Thomas B.C."/>
            <person name="Baker B.J."/>
            <person name="Piceno Y.M."/>
            <person name="Andersen G.L."/>
            <person name="Banfield J.F."/>
        </authorList>
    </citation>
    <scope>NUCLEOTIDE SEQUENCE [LARGE SCALE GENOMIC DNA]</scope>
</reference>
<dbReference type="SUPFAM" id="SSF53790">
    <property type="entry name" value="Tetrapyrrole methylase"/>
    <property type="match status" value="1"/>
</dbReference>
<evidence type="ECO:0000256" key="5">
    <source>
        <dbReference type="ARBA" id="ARBA00022691"/>
    </source>
</evidence>
<gene>
    <name evidence="6" type="primary">rsmI</name>
    <name evidence="8" type="ORF">XD87_0349</name>
</gene>
<dbReference type="InterPro" id="IPR014776">
    <property type="entry name" value="4pyrrole_Mease_sub2"/>
</dbReference>
<comment type="catalytic activity">
    <reaction evidence="6">
        <text>cytidine(1402) in 16S rRNA + S-adenosyl-L-methionine = 2'-O-methylcytidine(1402) in 16S rRNA + S-adenosyl-L-homocysteine + H(+)</text>
        <dbReference type="Rhea" id="RHEA:42924"/>
        <dbReference type="Rhea" id="RHEA-COMP:10285"/>
        <dbReference type="Rhea" id="RHEA-COMP:10286"/>
        <dbReference type="ChEBI" id="CHEBI:15378"/>
        <dbReference type="ChEBI" id="CHEBI:57856"/>
        <dbReference type="ChEBI" id="CHEBI:59789"/>
        <dbReference type="ChEBI" id="CHEBI:74495"/>
        <dbReference type="ChEBI" id="CHEBI:82748"/>
        <dbReference type="EC" id="2.1.1.198"/>
    </reaction>
</comment>
<dbReference type="EC" id="2.1.1.198" evidence="6"/>
<dbReference type="AlphaFoldDB" id="A0A101GZ09"/>
<dbReference type="InterPro" id="IPR000878">
    <property type="entry name" value="4pyrrol_Mease"/>
</dbReference>
<keyword evidence="2 6" id="KW-0698">rRNA processing</keyword>
<feature type="domain" description="Tetrapyrrole methylase" evidence="7">
    <location>
        <begin position="5"/>
        <end position="204"/>
    </location>
</feature>
<evidence type="ECO:0000313" key="8">
    <source>
        <dbReference type="EMBL" id="KUK67067.1"/>
    </source>
</evidence>
<proteinExistence type="inferred from homology"/>
<dbReference type="InterPro" id="IPR014777">
    <property type="entry name" value="4pyrrole_Mease_sub1"/>
</dbReference>
<dbReference type="PATRIC" id="fig|1641388.3.peg.330"/>
<dbReference type="CDD" id="cd11648">
    <property type="entry name" value="RsmI"/>
    <property type="match status" value="1"/>
</dbReference>
<dbReference type="PANTHER" id="PTHR46111:SF1">
    <property type="entry name" value="RIBOSOMAL RNA SMALL SUBUNIT METHYLTRANSFERASE I"/>
    <property type="match status" value="1"/>
</dbReference>
<dbReference type="NCBIfam" id="TIGR00096">
    <property type="entry name" value="16S rRNA (cytidine(1402)-2'-O)-methyltransferase"/>
    <property type="match status" value="1"/>
</dbReference>
<organism evidence="8 9">
    <name type="scientific">candidate division WS6 bacterium 36_33</name>
    <dbReference type="NCBI Taxonomy" id="1641388"/>
    <lineage>
        <taxon>Bacteria</taxon>
        <taxon>Candidatus Dojkabacteria</taxon>
    </lineage>
</organism>
<sequence>MIKGKLYVVATPIGNLSDITFRAVDILKKVPFILAEDTRESKKLLEKYNIQTQLVSYRDENHDKVLVKILEKLKMGLDLALISDAGTPLISDPGYKLVKYLRENDFEVISIPGPSAVTAALSVSGLPTDRFVFFGFLPKSGTRREKIISEYKDLHNALVFYESPKRLIGFLDTINNVLGDVKIFLAKDISKLREEYFYGKISEVKEILNDRNFAENPHGEFVCVVDTRKD</sequence>
<name>A0A101GZ09_9BACT</name>
<dbReference type="Proteomes" id="UP000053469">
    <property type="component" value="Unassembled WGS sequence"/>
</dbReference>
<keyword evidence="4 6" id="KW-0808">Transferase</keyword>
<dbReference type="PANTHER" id="PTHR46111">
    <property type="entry name" value="RIBOSOMAL RNA SMALL SUBUNIT METHYLTRANSFERASE I"/>
    <property type="match status" value="1"/>
</dbReference>
<dbReference type="InterPro" id="IPR018063">
    <property type="entry name" value="SAM_MeTrfase_RsmI_CS"/>
</dbReference>
<protein>
    <recommendedName>
        <fullName evidence="6">Ribosomal RNA small subunit methyltransferase I</fullName>
        <ecNumber evidence="6">2.1.1.198</ecNumber>
    </recommendedName>
    <alternativeName>
        <fullName evidence="6">16S rRNA 2'-O-ribose C1402 methyltransferase</fullName>
    </alternativeName>
    <alternativeName>
        <fullName evidence="6">rRNA (cytidine-2'-O-)-methyltransferase RsmI</fullName>
    </alternativeName>
</protein>
<comment type="similarity">
    <text evidence="6">Belongs to the methyltransferase superfamily. RsmI family.</text>
</comment>
<comment type="caution">
    <text evidence="8">The sequence shown here is derived from an EMBL/GenBank/DDBJ whole genome shotgun (WGS) entry which is preliminary data.</text>
</comment>
<comment type="subcellular location">
    <subcellularLocation>
        <location evidence="6">Cytoplasm</location>
    </subcellularLocation>
</comment>
<dbReference type="Gene3D" id="3.30.950.10">
    <property type="entry name" value="Methyltransferase, Cobalt-precorrin-4 Transmethylase, Domain 2"/>
    <property type="match status" value="1"/>
</dbReference>
<evidence type="ECO:0000256" key="3">
    <source>
        <dbReference type="ARBA" id="ARBA00022603"/>
    </source>
</evidence>
<evidence type="ECO:0000259" key="7">
    <source>
        <dbReference type="Pfam" id="PF00590"/>
    </source>
</evidence>